<feature type="compositionally biased region" description="Basic and acidic residues" evidence="1">
    <location>
        <begin position="175"/>
        <end position="184"/>
    </location>
</feature>
<feature type="compositionally biased region" description="Polar residues" evidence="1">
    <location>
        <begin position="188"/>
        <end position="207"/>
    </location>
</feature>
<feature type="region of interest" description="Disordered" evidence="1">
    <location>
        <begin position="141"/>
        <end position="224"/>
    </location>
</feature>
<keyword evidence="3" id="KW-1185">Reference proteome</keyword>
<feature type="region of interest" description="Disordered" evidence="1">
    <location>
        <begin position="78"/>
        <end position="99"/>
    </location>
</feature>
<proteinExistence type="predicted"/>
<dbReference type="AlphaFoldDB" id="A0AAV7NCI9"/>
<dbReference type="Proteomes" id="UP001066276">
    <property type="component" value="Chromosome 8"/>
</dbReference>
<evidence type="ECO:0000256" key="1">
    <source>
        <dbReference type="SAM" id="MobiDB-lite"/>
    </source>
</evidence>
<evidence type="ECO:0000313" key="2">
    <source>
        <dbReference type="EMBL" id="KAJ1113216.1"/>
    </source>
</evidence>
<evidence type="ECO:0000313" key="3">
    <source>
        <dbReference type="Proteomes" id="UP001066276"/>
    </source>
</evidence>
<organism evidence="2 3">
    <name type="scientific">Pleurodeles waltl</name>
    <name type="common">Iberian ribbed newt</name>
    <dbReference type="NCBI Taxonomy" id="8319"/>
    <lineage>
        <taxon>Eukaryota</taxon>
        <taxon>Metazoa</taxon>
        <taxon>Chordata</taxon>
        <taxon>Craniata</taxon>
        <taxon>Vertebrata</taxon>
        <taxon>Euteleostomi</taxon>
        <taxon>Amphibia</taxon>
        <taxon>Batrachia</taxon>
        <taxon>Caudata</taxon>
        <taxon>Salamandroidea</taxon>
        <taxon>Salamandridae</taxon>
        <taxon>Pleurodelinae</taxon>
        <taxon>Pleurodeles</taxon>
    </lineage>
</organism>
<protein>
    <submittedName>
        <fullName evidence="2">Uncharacterized protein</fullName>
    </submittedName>
</protein>
<comment type="caution">
    <text evidence="2">The sequence shown here is derived from an EMBL/GenBank/DDBJ whole genome shotgun (WGS) entry which is preliminary data.</text>
</comment>
<dbReference type="EMBL" id="JANPWB010000012">
    <property type="protein sequence ID" value="KAJ1113216.1"/>
    <property type="molecule type" value="Genomic_DNA"/>
</dbReference>
<name>A0AAV7NCI9_PLEWA</name>
<reference evidence="2" key="1">
    <citation type="journal article" date="2022" name="bioRxiv">
        <title>Sequencing and chromosome-scale assembly of the giantPleurodeles waltlgenome.</title>
        <authorList>
            <person name="Brown T."/>
            <person name="Elewa A."/>
            <person name="Iarovenko S."/>
            <person name="Subramanian E."/>
            <person name="Araus A.J."/>
            <person name="Petzold A."/>
            <person name="Susuki M."/>
            <person name="Suzuki K.-i.T."/>
            <person name="Hayashi T."/>
            <person name="Toyoda A."/>
            <person name="Oliveira C."/>
            <person name="Osipova E."/>
            <person name="Leigh N.D."/>
            <person name="Simon A."/>
            <person name="Yun M.H."/>
        </authorList>
    </citation>
    <scope>NUCLEOTIDE SEQUENCE</scope>
    <source>
        <strain evidence="2">20211129_DDA</strain>
        <tissue evidence="2">Liver</tissue>
    </source>
</reference>
<sequence length="224" mass="24277">MKQGGGPPGALFFIRWASLGLVEEWASDRRLLGAEPSDISTARMALSEKRAPKGSTDSMLLAKIECVHNGGRRAVAPEVTEVSTQERKQNVRGNQMAKRSAPVRAPILIPGKAGVEAHKKAVMASVGVDTTEWHEGKLKLHSGKYVTDTGSHGSSGKSEDSKRGQRAGRQSSRRTNNERDKGEGQRAVGNNTKKTDRQVAQSNGWQEQKSELPVPQCSKAKSLR</sequence>
<gene>
    <name evidence="2" type="ORF">NDU88_001471</name>
</gene>
<accession>A0AAV7NCI9</accession>